<dbReference type="PANTHER" id="PTHR11247">
    <property type="entry name" value="PALMITOYL-PROTEIN THIOESTERASE/DOLICHYLDIPHOSPHATASE 1"/>
    <property type="match status" value="1"/>
</dbReference>
<dbReference type="Pfam" id="PF02089">
    <property type="entry name" value="Palm_thioest"/>
    <property type="match status" value="1"/>
</dbReference>
<dbReference type="GO" id="GO:0098599">
    <property type="term" value="F:palmitoyl hydrolase activity"/>
    <property type="evidence" value="ECO:0007669"/>
    <property type="project" value="InterPro"/>
</dbReference>
<keyword evidence="7" id="KW-0458">Lysosome</keyword>
<dbReference type="InterPro" id="IPR029058">
    <property type="entry name" value="AB_hydrolase_fold"/>
</dbReference>
<gene>
    <name evidence="12" type="primary">CSON005005</name>
</gene>
<evidence type="ECO:0000256" key="5">
    <source>
        <dbReference type="ARBA" id="ARBA00023157"/>
    </source>
</evidence>
<comment type="function">
    <text evidence="10">Catalyzes the cleavage of thioester bonds from S-palmitoyl-CoA or S-palmitoyl-N-acetylcysteamine (unbranched structures) but does not have activity against palmitoylcysteine or palmitoylated proteins, branched structures or bulky head groups. Conversely, hydrolyzes both long and short chain fatty acyl-CoA substrate.</text>
</comment>
<reference evidence="12" key="1">
    <citation type="submission" date="2018-04" db="EMBL/GenBank/DDBJ databases">
        <authorList>
            <person name="Go L.Y."/>
            <person name="Mitchell J.A."/>
        </authorList>
    </citation>
    <scope>NUCLEOTIDE SEQUENCE</scope>
    <source>
        <tissue evidence="12">Whole organism</tissue>
    </source>
</reference>
<feature type="signal peptide" evidence="11">
    <location>
        <begin position="1"/>
        <end position="21"/>
    </location>
</feature>
<dbReference type="GO" id="GO:0016790">
    <property type="term" value="F:thiolester hydrolase activity"/>
    <property type="evidence" value="ECO:0007669"/>
    <property type="project" value="UniProtKB-ARBA"/>
</dbReference>
<keyword evidence="3 11" id="KW-0732">Signal</keyword>
<dbReference type="EC" id="3.1.2.2" evidence="8"/>
<dbReference type="VEuPathDB" id="VectorBase:CSON005005"/>
<evidence type="ECO:0000256" key="9">
    <source>
        <dbReference type="ARBA" id="ARBA00093223"/>
    </source>
</evidence>
<evidence type="ECO:0000256" key="2">
    <source>
        <dbReference type="ARBA" id="ARBA00010758"/>
    </source>
</evidence>
<dbReference type="OMA" id="DSTKPLW"/>
<dbReference type="FunFam" id="3.40.50.1820:FF:000037">
    <property type="entry name" value="Lysosomal thioesterase PPT2 homolog"/>
    <property type="match status" value="1"/>
</dbReference>
<reference evidence="13" key="2">
    <citation type="submission" date="2018-07" db="EMBL/GenBank/DDBJ databases">
        <authorList>
            <person name="Quirk P.G."/>
            <person name="Krulwich T.A."/>
        </authorList>
    </citation>
    <scope>NUCLEOTIDE SEQUENCE</scope>
</reference>
<dbReference type="EMBL" id="UFQS01002029">
    <property type="protein sequence ID" value="SSX13004.1"/>
    <property type="molecule type" value="Genomic_DNA"/>
</dbReference>
<evidence type="ECO:0000256" key="8">
    <source>
        <dbReference type="ARBA" id="ARBA00038848"/>
    </source>
</evidence>
<comment type="catalytic activity">
    <reaction evidence="9">
        <text>S-hexadecanoyl-N-acetylcysteamine + H2O = N-acetylcysteamine + hexadecanoate + H(+)</text>
        <dbReference type="Rhea" id="RHEA:84099"/>
        <dbReference type="ChEBI" id="CHEBI:7896"/>
        <dbReference type="ChEBI" id="CHEBI:15377"/>
        <dbReference type="ChEBI" id="CHEBI:15378"/>
        <dbReference type="ChEBI" id="CHEBI:74410"/>
        <dbReference type="ChEBI" id="CHEBI:233601"/>
    </reaction>
</comment>
<keyword evidence="4" id="KW-0378">Hydrolase</keyword>
<sequence>MKNKEMRILMVLVMVLGFAQACYSKKKYKPVYLIHGIMTGAESMLLIEEEILRHHPGTIVYNTDRFSGWFSLENTWYQVQKLGEDVMKACKDHPEGIHLLGYSQGGLLSRAILQANPNHCVKNFISLSSPQAGQFGDSFLHLIFPSLVAKTAYELFYSRVGQHTSVGNYWNDPHHQELYYKYSIFLPFVNNEIESSNSTKFRDGLVKLDRMILIGGPNDSVITPWESSHFGFYNEDDEVVPYHDRDIYKMDKIGLKTLDKKKKLKIITIPHVHHYAWHLNISVIDNAILPYLD</sequence>
<evidence type="ECO:0000256" key="3">
    <source>
        <dbReference type="ARBA" id="ARBA00022729"/>
    </source>
</evidence>
<dbReference type="SUPFAM" id="SSF53474">
    <property type="entry name" value="alpha/beta-Hydrolases"/>
    <property type="match status" value="1"/>
</dbReference>
<evidence type="ECO:0000256" key="7">
    <source>
        <dbReference type="ARBA" id="ARBA00023228"/>
    </source>
</evidence>
<evidence type="ECO:0000313" key="12">
    <source>
        <dbReference type="EMBL" id="SSX13004.1"/>
    </source>
</evidence>
<dbReference type="PRINTS" id="PR00414">
    <property type="entry name" value="PPTHIESTRASE"/>
</dbReference>
<evidence type="ECO:0000256" key="10">
    <source>
        <dbReference type="ARBA" id="ARBA00093353"/>
    </source>
</evidence>
<protein>
    <recommendedName>
        <fullName evidence="8">palmitoyl-CoA hydrolase</fullName>
        <ecNumber evidence="8">3.1.2.2</ecNumber>
    </recommendedName>
</protein>
<accession>A0A336L6E1</accession>
<dbReference type="Gene3D" id="3.40.50.1820">
    <property type="entry name" value="alpha/beta hydrolase"/>
    <property type="match status" value="1"/>
</dbReference>
<keyword evidence="5" id="KW-1015">Disulfide bond</keyword>
<dbReference type="GO" id="GO:0005764">
    <property type="term" value="C:lysosome"/>
    <property type="evidence" value="ECO:0007669"/>
    <property type="project" value="UniProtKB-SubCell"/>
</dbReference>
<evidence type="ECO:0000256" key="11">
    <source>
        <dbReference type="SAM" id="SignalP"/>
    </source>
</evidence>
<evidence type="ECO:0000313" key="13">
    <source>
        <dbReference type="EMBL" id="SSX32444.1"/>
    </source>
</evidence>
<feature type="chain" id="PRO_5036062162" description="palmitoyl-CoA hydrolase" evidence="11">
    <location>
        <begin position="22"/>
        <end position="293"/>
    </location>
</feature>
<dbReference type="PANTHER" id="PTHR11247:SF27">
    <property type="entry name" value="LYSOSOMAL THIOESTERASE PPT2"/>
    <property type="match status" value="1"/>
</dbReference>
<evidence type="ECO:0000256" key="1">
    <source>
        <dbReference type="ARBA" id="ARBA00004371"/>
    </source>
</evidence>
<dbReference type="EMBL" id="UFQT01002029">
    <property type="protein sequence ID" value="SSX32444.1"/>
    <property type="molecule type" value="Genomic_DNA"/>
</dbReference>
<organism evidence="12">
    <name type="scientific">Culicoides sonorensis</name>
    <name type="common">Biting midge</name>
    <dbReference type="NCBI Taxonomy" id="179676"/>
    <lineage>
        <taxon>Eukaryota</taxon>
        <taxon>Metazoa</taxon>
        <taxon>Ecdysozoa</taxon>
        <taxon>Arthropoda</taxon>
        <taxon>Hexapoda</taxon>
        <taxon>Insecta</taxon>
        <taxon>Pterygota</taxon>
        <taxon>Neoptera</taxon>
        <taxon>Endopterygota</taxon>
        <taxon>Diptera</taxon>
        <taxon>Nematocera</taxon>
        <taxon>Chironomoidea</taxon>
        <taxon>Ceratopogonidae</taxon>
        <taxon>Ceratopogoninae</taxon>
        <taxon>Culicoides</taxon>
        <taxon>Monoculicoides</taxon>
    </lineage>
</organism>
<keyword evidence="6" id="KW-0325">Glycoprotein</keyword>
<dbReference type="InterPro" id="IPR002472">
    <property type="entry name" value="Palm_thioest"/>
</dbReference>
<evidence type="ECO:0000256" key="6">
    <source>
        <dbReference type="ARBA" id="ARBA00023180"/>
    </source>
</evidence>
<comment type="similarity">
    <text evidence="2">Belongs to the palmitoyl-protein thioesterase family.</text>
</comment>
<name>A0A336L6E1_CULSO</name>
<proteinExistence type="inferred from homology"/>
<dbReference type="AlphaFoldDB" id="A0A336L6E1"/>
<dbReference type="PROSITE" id="PS51257">
    <property type="entry name" value="PROKAR_LIPOPROTEIN"/>
    <property type="match status" value="1"/>
</dbReference>
<evidence type="ECO:0000256" key="4">
    <source>
        <dbReference type="ARBA" id="ARBA00022801"/>
    </source>
</evidence>
<comment type="subcellular location">
    <subcellularLocation>
        <location evidence="1">Lysosome</location>
    </subcellularLocation>
</comment>